<organism evidence="1 2">
    <name type="scientific">Thiothrix fructosivorans</name>
    <dbReference type="NCBI Taxonomy" id="111770"/>
    <lineage>
        <taxon>Bacteria</taxon>
        <taxon>Pseudomonadati</taxon>
        <taxon>Pseudomonadota</taxon>
        <taxon>Gammaproteobacteria</taxon>
        <taxon>Thiotrichales</taxon>
        <taxon>Thiotrichaceae</taxon>
        <taxon>Thiothrix</taxon>
    </lineage>
</organism>
<reference evidence="1 2" key="1">
    <citation type="submission" date="2021-03" db="EMBL/GenBank/DDBJ databases">
        <title>Draft genome and methylome analysis of Thiotrix fructosivoruns ATCC 49748.</title>
        <authorList>
            <person name="Fomenkov A."/>
            <person name="Grabovich M.Y."/>
            <person name="Roberts R.J."/>
        </authorList>
    </citation>
    <scope>NUCLEOTIDE SEQUENCE [LARGE SCALE GENOMIC DNA]</scope>
    <source>
        <strain evidence="1 2">ATCC 49748</strain>
        <plasmid evidence="1">pTfr446</plasmid>
    </source>
</reference>
<name>A0ABS3IFU7_9GAMM</name>
<gene>
    <name evidence="1" type="ORF">J1836_02805</name>
</gene>
<keyword evidence="2" id="KW-1185">Reference proteome</keyword>
<dbReference type="EMBL" id="JAFMPM010000005">
    <property type="protein sequence ID" value="MBO0611859.1"/>
    <property type="molecule type" value="Genomic_DNA"/>
</dbReference>
<comment type="caution">
    <text evidence="1">The sequence shown here is derived from an EMBL/GenBank/DDBJ whole genome shotgun (WGS) entry which is preliminary data.</text>
</comment>
<evidence type="ECO:0000313" key="1">
    <source>
        <dbReference type="EMBL" id="MBO0611859.1"/>
    </source>
</evidence>
<proteinExistence type="predicted"/>
<accession>A0ABS3IFU7</accession>
<protein>
    <submittedName>
        <fullName evidence="1">Uncharacterized protein</fullName>
    </submittedName>
</protein>
<geneLocation type="plasmid" evidence="1">
    <name>pTfr446</name>
</geneLocation>
<sequence length="86" mass="9738">MAIYRLLICAPPVDQLPRAIVCQPKSDPCRENGGRQRTKAQLYKERYLAHSIDFRDIFGEIASKHLHNTNLASLLPGHSHTALNFI</sequence>
<evidence type="ECO:0000313" key="2">
    <source>
        <dbReference type="Proteomes" id="UP000664466"/>
    </source>
</evidence>
<keyword evidence="1" id="KW-0614">Plasmid</keyword>
<dbReference type="Proteomes" id="UP000664466">
    <property type="component" value="Unassembled WGS sequence"/>
</dbReference>